<dbReference type="CDD" id="cd00570">
    <property type="entry name" value="GST_N_family"/>
    <property type="match status" value="1"/>
</dbReference>
<dbReference type="SUPFAM" id="SSF52833">
    <property type="entry name" value="Thioredoxin-like"/>
    <property type="match status" value="1"/>
</dbReference>
<accession>A0A383VMC5</accession>
<evidence type="ECO:0000313" key="2">
    <source>
        <dbReference type="EMBL" id="SZX65566.1"/>
    </source>
</evidence>
<dbReference type="PROSITE" id="PS50404">
    <property type="entry name" value="GST_NTER"/>
    <property type="match status" value="1"/>
</dbReference>
<evidence type="ECO:0000259" key="1">
    <source>
        <dbReference type="PROSITE" id="PS50404"/>
    </source>
</evidence>
<dbReference type="EMBL" id="FNXT01000650">
    <property type="protein sequence ID" value="SZX65566.1"/>
    <property type="molecule type" value="Genomic_DNA"/>
</dbReference>
<feature type="domain" description="GST N-terminal" evidence="1">
    <location>
        <begin position="2"/>
        <end position="91"/>
    </location>
</feature>
<evidence type="ECO:0000313" key="3">
    <source>
        <dbReference type="Proteomes" id="UP000256970"/>
    </source>
</evidence>
<proteinExistence type="predicted"/>
<sequence length="296" mass="31333">MSQPELFYLPPSPFSWRAKWALDAAGISYKCSPYGFSPFYLGELPFRWRIGKLFERITAPMMLLPSEQGGGLLTDSTDIARWADAHSSSPGQLFPADRLKEVDRWLQAADALLSLFRREMAEAGLKEPRIVDSMLPPGLSGLSLVVARYSVRCIFQRLATKYKQDDAAAQADQVAADLAAAAAAVAAHPAKLLLPGSSQLTYAEIALASALNKAAEVNKPLPPAAASSSAAANSTAKAAGAAAASAGDAASAAAAETMADCMPVVQQLLQQFPELLQWARETAQQHWAAGASMPSS</sequence>
<dbReference type="Pfam" id="PF13409">
    <property type="entry name" value="GST_N_2"/>
    <property type="match status" value="1"/>
</dbReference>
<dbReference type="InterPro" id="IPR004045">
    <property type="entry name" value="Glutathione_S-Trfase_N"/>
</dbReference>
<dbReference type="InterPro" id="IPR036249">
    <property type="entry name" value="Thioredoxin-like_sf"/>
</dbReference>
<name>A0A383VMC5_TETOB</name>
<dbReference type="AlphaFoldDB" id="A0A383VMC5"/>
<gene>
    <name evidence="2" type="ORF">BQ4739_LOCUS6046</name>
</gene>
<dbReference type="Proteomes" id="UP000256970">
    <property type="component" value="Unassembled WGS sequence"/>
</dbReference>
<reference evidence="2 3" key="1">
    <citation type="submission" date="2016-10" db="EMBL/GenBank/DDBJ databases">
        <authorList>
            <person name="Cai Z."/>
        </authorList>
    </citation>
    <scope>NUCLEOTIDE SEQUENCE [LARGE SCALE GENOMIC DNA]</scope>
</reference>
<protein>
    <recommendedName>
        <fullName evidence="1">GST N-terminal domain-containing protein</fullName>
    </recommendedName>
</protein>
<keyword evidence="3" id="KW-1185">Reference proteome</keyword>
<dbReference type="Gene3D" id="3.40.30.10">
    <property type="entry name" value="Glutaredoxin"/>
    <property type="match status" value="1"/>
</dbReference>
<organism evidence="2 3">
    <name type="scientific">Tetradesmus obliquus</name>
    <name type="common">Green alga</name>
    <name type="synonym">Acutodesmus obliquus</name>
    <dbReference type="NCBI Taxonomy" id="3088"/>
    <lineage>
        <taxon>Eukaryota</taxon>
        <taxon>Viridiplantae</taxon>
        <taxon>Chlorophyta</taxon>
        <taxon>core chlorophytes</taxon>
        <taxon>Chlorophyceae</taxon>
        <taxon>CS clade</taxon>
        <taxon>Sphaeropleales</taxon>
        <taxon>Scenedesmaceae</taxon>
        <taxon>Tetradesmus</taxon>
    </lineage>
</organism>